<comment type="caution">
    <text evidence="2">The sequence shown here is derived from an EMBL/GenBank/DDBJ whole genome shotgun (WGS) entry which is preliminary data.</text>
</comment>
<organism evidence="2 3">
    <name type="scientific">Zestomonas carbonaria</name>
    <dbReference type="NCBI Taxonomy" id="2762745"/>
    <lineage>
        <taxon>Bacteria</taxon>
        <taxon>Pseudomonadati</taxon>
        <taxon>Pseudomonadota</taxon>
        <taxon>Gammaproteobacteria</taxon>
        <taxon>Pseudomonadales</taxon>
        <taxon>Pseudomonadaceae</taxon>
        <taxon>Zestomonas</taxon>
    </lineage>
</organism>
<proteinExistence type="predicted"/>
<sequence>MNTTTDRSQVQALLDTWVKGFTTKDVATVVSTYAEDIVAFDAIKQLQFKGREAYRVHWEDCMKMCPGLPTYENRELQLHVAGDLALAYYLCHCGGTDEQGNAQGCWMRVTQGFRKLDGRWAIIHEHFSFPIDMESGKAISDAQP</sequence>
<dbReference type="AlphaFoldDB" id="A0A7U7EJR4"/>
<accession>A0A7U7EJR4</accession>
<dbReference type="InterPro" id="IPR032710">
    <property type="entry name" value="NTF2-like_dom_sf"/>
</dbReference>
<dbReference type="RefSeq" id="WP_187669694.1">
    <property type="nucleotide sequence ID" value="NZ_CAJFCI010000017.1"/>
</dbReference>
<gene>
    <name evidence="2" type="ORF">PSEWESI4_00588</name>
</gene>
<reference evidence="2 3" key="1">
    <citation type="submission" date="2020-08" db="EMBL/GenBank/DDBJ databases">
        <authorList>
            <person name="Criscuolo A."/>
        </authorList>
    </citation>
    <scope>NUCLEOTIDE SEQUENCE [LARGE SCALE GENOMIC DNA]</scope>
    <source>
        <strain evidence="2">CIP111764</strain>
    </source>
</reference>
<evidence type="ECO:0000313" key="3">
    <source>
        <dbReference type="Proteomes" id="UP000583387"/>
    </source>
</evidence>
<protein>
    <recommendedName>
        <fullName evidence="1">SnoaL-like domain-containing protein</fullName>
    </recommendedName>
</protein>
<name>A0A7U7EJR4_9GAMM</name>
<evidence type="ECO:0000313" key="2">
    <source>
        <dbReference type="EMBL" id="CAD5106328.1"/>
    </source>
</evidence>
<dbReference type="EMBL" id="CAJFCI010000017">
    <property type="protein sequence ID" value="CAD5106328.1"/>
    <property type="molecule type" value="Genomic_DNA"/>
</dbReference>
<dbReference type="SUPFAM" id="SSF54427">
    <property type="entry name" value="NTF2-like"/>
    <property type="match status" value="1"/>
</dbReference>
<evidence type="ECO:0000259" key="1">
    <source>
        <dbReference type="Pfam" id="PF13474"/>
    </source>
</evidence>
<dbReference type="Gene3D" id="3.10.450.50">
    <property type="match status" value="1"/>
</dbReference>
<dbReference type="Proteomes" id="UP000583387">
    <property type="component" value="Unassembled WGS sequence"/>
</dbReference>
<feature type="domain" description="SnoaL-like" evidence="1">
    <location>
        <begin position="10"/>
        <end position="131"/>
    </location>
</feature>
<dbReference type="InterPro" id="IPR037401">
    <property type="entry name" value="SnoaL-like"/>
</dbReference>
<keyword evidence="3" id="KW-1185">Reference proteome</keyword>
<dbReference type="Pfam" id="PF13474">
    <property type="entry name" value="SnoaL_3"/>
    <property type="match status" value="1"/>
</dbReference>